<sequence length="174" mass="18478">MSSLPIGWGDRNNTMSEHDLKLGGDAANKFSGAKNAYSSEEGGSGYKTTEEVKAFYMQQIEQKQEGPTTSTNLPSGWEDRQRLRAVEAKQFGVFSTKPPTTAPTDVTAINPQQSSSVAKAGPTSAEAALVKVATTTLDTMAATLETNPVSLSPDERAAFAAAMQRAMNAIAKCR</sequence>
<gene>
    <name evidence="1" type="ORF">SEMRO_98_G050540.1</name>
</gene>
<keyword evidence="2" id="KW-1185">Reference proteome</keyword>
<organism evidence="1 2">
    <name type="scientific">Seminavis robusta</name>
    <dbReference type="NCBI Taxonomy" id="568900"/>
    <lineage>
        <taxon>Eukaryota</taxon>
        <taxon>Sar</taxon>
        <taxon>Stramenopiles</taxon>
        <taxon>Ochrophyta</taxon>
        <taxon>Bacillariophyta</taxon>
        <taxon>Bacillariophyceae</taxon>
        <taxon>Bacillariophycidae</taxon>
        <taxon>Naviculales</taxon>
        <taxon>Naviculaceae</taxon>
        <taxon>Seminavis</taxon>
    </lineage>
</organism>
<dbReference type="AlphaFoldDB" id="A0A9N8DFU2"/>
<reference evidence="1" key="1">
    <citation type="submission" date="2020-06" db="EMBL/GenBank/DDBJ databases">
        <authorList>
            <consortium name="Plant Systems Biology data submission"/>
        </authorList>
    </citation>
    <scope>NUCLEOTIDE SEQUENCE</scope>
    <source>
        <strain evidence="1">D6</strain>
    </source>
</reference>
<evidence type="ECO:0000313" key="1">
    <source>
        <dbReference type="EMBL" id="CAB9501045.1"/>
    </source>
</evidence>
<protein>
    <submittedName>
        <fullName evidence="1">Uncharacterized protein</fullName>
    </submittedName>
</protein>
<dbReference type="Proteomes" id="UP001153069">
    <property type="component" value="Unassembled WGS sequence"/>
</dbReference>
<dbReference type="OrthoDB" id="10584092at2759"/>
<accession>A0A9N8DFU2</accession>
<evidence type="ECO:0000313" key="2">
    <source>
        <dbReference type="Proteomes" id="UP001153069"/>
    </source>
</evidence>
<proteinExistence type="predicted"/>
<comment type="caution">
    <text evidence="1">The sequence shown here is derived from an EMBL/GenBank/DDBJ whole genome shotgun (WGS) entry which is preliminary data.</text>
</comment>
<dbReference type="EMBL" id="CAICTM010000097">
    <property type="protein sequence ID" value="CAB9501045.1"/>
    <property type="molecule type" value="Genomic_DNA"/>
</dbReference>
<name>A0A9N8DFU2_9STRA</name>